<dbReference type="Pfam" id="PF01810">
    <property type="entry name" value="LysE"/>
    <property type="match status" value="1"/>
</dbReference>
<dbReference type="OrthoDB" id="581870at2"/>
<feature type="transmembrane region" description="Helical" evidence="6">
    <location>
        <begin position="150"/>
        <end position="170"/>
    </location>
</feature>
<dbReference type="EMBL" id="CP031093">
    <property type="protein sequence ID" value="QCF24867.1"/>
    <property type="molecule type" value="Genomic_DNA"/>
</dbReference>
<reference evidence="7 8" key="1">
    <citation type="submission" date="2018-07" db="EMBL/GenBank/DDBJ databases">
        <title>Marsedoiliclastica nanhaica gen. nov. sp. nov., a novel marine hydrocarbonoclastic bacterium isolated from an in-situ enriched hydrocarbon-degrading consortium in deep-sea sediment.</title>
        <authorList>
            <person name="Dong C."/>
            <person name="Ma T."/>
            <person name="Liu R."/>
            <person name="Shao Z."/>
        </authorList>
    </citation>
    <scope>NUCLEOTIDE SEQUENCE [LARGE SCALE GENOMIC DNA]</scope>
    <source>
        <strain evidence="8">soil36-7</strain>
    </source>
</reference>
<accession>A0A4P7XGI0</accession>
<dbReference type="PIRSF" id="PIRSF006324">
    <property type="entry name" value="LeuE"/>
    <property type="match status" value="1"/>
</dbReference>
<dbReference type="GO" id="GO:0005886">
    <property type="term" value="C:plasma membrane"/>
    <property type="evidence" value="ECO:0007669"/>
    <property type="project" value="UniProtKB-SubCell"/>
</dbReference>
<keyword evidence="5 6" id="KW-0472">Membrane</keyword>
<dbReference type="InterPro" id="IPR001123">
    <property type="entry name" value="LeuE-type"/>
</dbReference>
<feature type="transmembrane region" description="Helical" evidence="6">
    <location>
        <begin position="40"/>
        <end position="65"/>
    </location>
</feature>
<proteinExistence type="predicted"/>
<feature type="transmembrane region" description="Helical" evidence="6">
    <location>
        <begin position="71"/>
        <end position="88"/>
    </location>
</feature>
<evidence type="ECO:0000256" key="2">
    <source>
        <dbReference type="ARBA" id="ARBA00022475"/>
    </source>
</evidence>
<keyword evidence="4 6" id="KW-1133">Transmembrane helix</keyword>
<protein>
    <submittedName>
        <fullName evidence="7">LysE family translocator</fullName>
    </submittedName>
</protein>
<dbReference type="RefSeq" id="WP_136546503.1">
    <property type="nucleotide sequence ID" value="NZ_CP031093.1"/>
</dbReference>
<feature type="transmembrane region" description="Helical" evidence="6">
    <location>
        <begin position="6"/>
        <end position="28"/>
    </location>
</feature>
<keyword evidence="2" id="KW-1003">Cell membrane</keyword>
<feature type="transmembrane region" description="Helical" evidence="6">
    <location>
        <begin position="117"/>
        <end position="138"/>
    </location>
</feature>
<dbReference type="Proteomes" id="UP000298049">
    <property type="component" value="Chromosome"/>
</dbReference>
<feature type="transmembrane region" description="Helical" evidence="6">
    <location>
        <begin position="182"/>
        <end position="202"/>
    </location>
</feature>
<evidence type="ECO:0000256" key="3">
    <source>
        <dbReference type="ARBA" id="ARBA00022692"/>
    </source>
</evidence>
<evidence type="ECO:0000313" key="8">
    <source>
        <dbReference type="Proteomes" id="UP000298049"/>
    </source>
</evidence>
<dbReference type="KEGG" id="hmi:soil367_02270"/>
<dbReference type="AlphaFoldDB" id="A0A4P7XGI0"/>
<dbReference type="GO" id="GO:0015171">
    <property type="term" value="F:amino acid transmembrane transporter activity"/>
    <property type="evidence" value="ECO:0007669"/>
    <property type="project" value="TreeGrafter"/>
</dbReference>
<evidence type="ECO:0000256" key="4">
    <source>
        <dbReference type="ARBA" id="ARBA00022989"/>
    </source>
</evidence>
<evidence type="ECO:0000256" key="5">
    <source>
        <dbReference type="ARBA" id="ARBA00023136"/>
    </source>
</evidence>
<dbReference type="PANTHER" id="PTHR30086">
    <property type="entry name" value="ARGININE EXPORTER PROTEIN ARGO"/>
    <property type="match status" value="1"/>
</dbReference>
<name>A0A4P7XGI0_9ALTE</name>
<keyword evidence="3 6" id="KW-0812">Transmembrane</keyword>
<keyword evidence="8" id="KW-1185">Reference proteome</keyword>
<organism evidence="7 8">
    <name type="scientific">Hydrocarboniclastica marina</name>
    <dbReference type="NCBI Taxonomy" id="2259620"/>
    <lineage>
        <taxon>Bacteria</taxon>
        <taxon>Pseudomonadati</taxon>
        <taxon>Pseudomonadota</taxon>
        <taxon>Gammaproteobacteria</taxon>
        <taxon>Alteromonadales</taxon>
        <taxon>Alteromonadaceae</taxon>
        <taxon>Hydrocarboniclastica</taxon>
    </lineage>
</organism>
<evidence type="ECO:0000256" key="6">
    <source>
        <dbReference type="SAM" id="Phobius"/>
    </source>
</evidence>
<gene>
    <name evidence="7" type="ORF">soil367_02270</name>
</gene>
<comment type="subcellular location">
    <subcellularLocation>
        <location evidence="1">Cell membrane</location>
        <topology evidence="1">Multi-pass membrane protein</topology>
    </subcellularLocation>
</comment>
<evidence type="ECO:0000313" key="7">
    <source>
        <dbReference type="EMBL" id="QCF24867.1"/>
    </source>
</evidence>
<dbReference type="PANTHER" id="PTHR30086:SF16">
    <property type="entry name" value="AMINO ACID EFFLUX PERMEASE RHTB FAMILY"/>
    <property type="match status" value="1"/>
</dbReference>
<evidence type="ECO:0000256" key="1">
    <source>
        <dbReference type="ARBA" id="ARBA00004651"/>
    </source>
</evidence>
<sequence length="208" mass="22024">MALTTWLTVVTICVLGAISPGPSLAIVLKQTLSGGRRAGMITAAAHGLGVGIYAFVSILGLAAVITASPDVFLLLQWSGAAYLAWLGIKGLLAKRQPQDDGLHPVLSTTTKPAREGFLVVLLNPKIAVFFLALFSQVVGADTSLPGKLGYAATAMVIDAGWYTIVAWLFSNPRWLQTLRQKAVWAERIFGVILVGLAGRMVARIIEGV</sequence>